<evidence type="ECO:0000256" key="1">
    <source>
        <dbReference type="SAM" id="MobiDB-lite"/>
    </source>
</evidence>
<protein>
    <submittedName>
        <fullName evidence="2">Uncharacterized protein</fullName>
    </submittedName>
</protein>
<keyword evidence="2" id="KW-0614">Plasmid</keyword>
<keyword evidence="3" id="KW-1185">Reference proteome</keyword>
<proteinExistence type="predicted"/>
<dbReference type="KEGG" id="same:SAMCFNEI73_pB0018"/>
<feature type="compositionally biased region" description="Polar residues" evidence="1">
    <location>
        <begin position="15"/>
        <end position="25"/>
    </location>
</feature>
<accession>A0A1L3LSZ6</accession>
<gene>
    <name evidence="2" type="ORF">SAMCFNEI73_pB0018</name>
</gene>
<dbReference type="Proteomes" id="UP000182306">
    <property type="component" value="Plasmid B"/>
</dbReference>
<evidence type="ECO:0000313" key="3">
    <source>
        <dbReference type="Proteomes" id="UP000182306"/>
    </source>
</evidence>
<reference evidence="2 3" key="1">
    <citation type="submission" date="2015-10" db="EMBL/GenBank/DDBJ databases">
        <title>Genomic differences between typical nodule nitrogen-fixing rhizobial strains and those coming from bean seeds.</title>
        <authorList>
            <person name="Peralta H."/>
            <person name="Aguilar-Vera A."/>
            <person name="Diaz R."/>
            <person name="Mora Y."/>
            <person name="Martinez-Batallar G."/>
            <person name="Salazar E."/>
            <person name="Vargas-Lagunas C."/>
            <person name="Encarnacion S."/>
            <person name="Girard L."/>
            <person name="Mora J."/>
        </authorList>
    </citation>
    <scope>NUCLEOTIDE SEQUENCE [LARGE SCALE GENOMIC DNA]</scope>
    <source>
        <strain evidence="2 3">CFNEI 73</strain>
        <plasmid evidence="2 3">B</plasmid>
    </source>
</reference>
<evidence type="ECO:0000313" key="2">
    <source>
        <dbReference type="EMBL" id="APG93218.1"/>
    </source>
</evidence>
<dbReference type="EMBL" id="CP013109">
    <property type="protein sequence ID" value="APG93218.1"/>
    <property type="molecule type" value="Genomic_DNA"/>
</dbReference>
<organism evidence="2 3">
    <name type="scientific">Sinorhizobium americanum</name>
    <dbReference type="NCBI Taxonomy" id="194963"/>
    <lineage>
        <taxon>Bacteria</taxon>
        <taxon>Pseudomonadati</taxon>
        <taxon>Pseudomonadota</taxon>
        <taxon>Alphaproteobacteria</taxon>
        <taxon>Hyphomicrobiales</taxon>
        <taxon>Rhizobiaceae</taxon>
        <taxon>Sinorhizobium/Ensifer group</taxon>
        <taxon>Sinorhizobium</taxon>
    </lineage>
</organism>
<name>A0A1L3LSZ6_9HYPH</name>
<feature type="region of interest" description="Disordered" evidence="1">
    <location>
        <begin position="1"/>
        <end position="25"/>
    </location>
</feature>
<sequence>MDFGSFETEPEPNRRSSQSVSAQTTFKETDIDMQVGFSYAICIGRSPHVDGHYLCKSPRIVRTIDH</sequence>
<dbReference type="AlphaFoldDB" id="A0A1L3LSZ6"/>
<geneLocation type="plasmid" evidence="2 3">
    <name>B</name>
</geneLocation>